<keyword evidence="4" id="KW-1185">Reference proteome</keyword>
<sequence>MLLAEVALVEEEIDWLERKIKVLKLDIYQEKKQNKQLEESIELMGRQPIWDQRQLKKLPSRRPSQMVQHKDQDKLITSQNYENRRRYNRIPRERRASFDSSMELQTVTSHRKYALETEEELGNSRYSVSRMVHNRLDIEIESVINPNKLSVELIKCLMGIFLKLNQTYKSKGTTNLTKHTLTCINSKGLVCKAAFSCTMPVFPFVCNAYHLDPYAILPEPDINIRDIGPYKNFIQITRNTLDVSRLSECLPDIRRLRVLMQKLKRININYFTHKQKLAFWINVYNASVMNAFLQHGLPSTEEKLLALMKEARIDVGGFMFKASKIEQFILRHPADIKNKSTNENEMLLRHACGLSYPEPMVIFALCRGSWSSPALRYYTPDEVMNELEKAKVEYLEASIGITSRKKILVPKLMQWHMKDFADDMESLLEWIYSQLPYTSSLKRLIMECLNGETQSPSQKLVEIQPYASEFRYLIPTSQGSPMVSSKTGLAPYWSMIPDGQAHNQKEMTNPDSLAPSLFGLDHPTALASADANANAVLSNFF</sequence>
<dbReference type="PANTHER" id="PTHR46248:SF4">
    <property type="entry name" value="OS01G0147800 PROTEIN"/>
    <property type="match status" value="1"/>
</dbReference>
<reference evidence="4" key="1">
    <citation type="journal article" date="2019" name="Curr. Biol.">
        <title>Genome Sequence of Striga asiatica Provides Insight into the Evolution of Plant Parasitism.</title>
        <authorList>
            <person name="Yoshida S."/>
            <person name="Kim S."/>
            <person name="Wafula E.K."/>
            <person name="Tanskanen J."/>
            <person name="Kim Y.M."/>
            <person name="Honaas L."/>
            <person name="Yang Z."/>
            <person name="Spallek T."/>
            <person name="Conn C.E."/>
            <person name="Ichihashi Y."/>
            <person name="Cheong K."/>
            <person name="Cui S."/>
            <person name="Der J.P."/>
            <person name="Gundlach H."/>
            <person name="Jiao Y."/>
            <person name="Hori C."/>
            <person name="Ishida J.K."/>
            <person name="Kasahara H."/>
            <person name="Kiba T."/>
            <person name="Kim M.S."/>
            <person name="Koo N."/>
            <person name="Laohavisit A."/>
            <person name="Lee Y.H."/>
            <person name="Lumba S."/>
            <person name="McCourt P."/>
            <person name="Mortimer J.C."/>
            <person name="Mutuku J.M."/>
            <person name="Nomura T."/>
            <person name="Sasaki-Sekimoto Y."/>
            <person name="Seto Y."/>
            <person name="Wang Y."/>
            <person name="Wakatake T."/>
            <person name="Sakakibara H."/>
            <person name="Demura T."/>
            <person name="Yamaguchi S."/>
            <person name="Yoneyama K."/>
            <person name="Manabe R.I."/>
            <person name="Nelson D.C."/>
            <person name="Schulman A.H."/>
            <person name="Timko M.P."/>
            <person name="dePamphilis C.W."/>
            <person name="Choi D."/>
            <person name="Shirasu K."/>
        </authorList>
    </citation>
    <scope>NUCLEOTIDE SEQUENCE [LARGE SCALE GENOMIC DNA]</scope>
    <source>
        <strain evidence="4">cv. UVA1</strain>
    </source>
</reference>
<evidence type="ECO:0000313" key="3">
    <source>
        <dbReference type="EMBL" id="GER34905.1"/>
    </source>
</evidence>
<evidence type="ECO:0000256" key="1">
    <source>
        <dbReference type="SAM" id="Coils"/>
    </source>
</evidence>
<name>A0A5A7PPQ1_STRAF</name>
<dbReference type="Pfam" id="PF04784">
    <property type="entry name" value="DUF547"/>
    <property type="match status" value="1"/>
</dbReference>
<keyword evidence="1" id="KW-0175">Coiled coil</keyword>
<proteinExistence type="predicted"/>
<feature type="coiled-coil region" evidence="1">
    <location>
        <begin position="6"/>
        <end position="40"/>
    </location>
</feature>
<dbReference type="OrthoDB" id="418495at2759"/>
<evidence type="ECO:0000259" key="2">
    <source>
        <dbReference type="Pfam" id="PF04784"/>
    </source>
</evidence>
<feature type="domain" description="DUF547" evidence="2">
    <location>
        <begin position="271"/>
        <end position="395"/>
    </location>
</feature>
<accession>A0A5A7PPQ1</accession>
<gene>
    <name evidence="3" type="ORF">STAS_11167</name>
</gene>
<dbReference type="InterPro" id="IPR006869">
    <property type="entry name" value="DUF547"/>
</dbReference>
<dbReference type="AlphaFoldDB" id="A0A5A7PPQ1"/>
<dbReference type="Proteomes" id="UP000325081">
    <property type="component" value="Unassembled WGS sequence"/>
</dbReference>
<comment type="caution">
    <text evidence="3">The sequence shown here is derived from an EMBL/GenBank/DDBJ whole genome shotgun (WGS) entry which is preliminary data.</text>
</comment>
<dbReference type="PANTHER" id="PTHR46248">
    <property type="entry name" value="EXPRESSED PROTEIN"/>
    <property type="match status" value="1"/>
</dbReference>
<organism evidence="3 4">
    <name type="scientific">Striga asiatica</name>
    <name type="common">Asiatic witchweed</name>
    <name type="synonym">Buchnera asiatica</name>
    <dbReference type="NCBI Taxonomy" id="4170"/>
    <lineage>
        <taxon>Eukaryota</taxon>
        <taxon>Viridiplantae</taxon>
        <taxon>Streptophyta</taxon>
        <taxon>Embryophyta</taxon>
        <taxon>Tracheophyta</taxon>
        <taxon>Spermatophyta</taxon>
        <taxon>Magnoliopsida</taxon>
        <taxon>eudicotyledons</taxon>
        <taxon>Gunneridae</taxon>
        <taxon>Pentapetalae</taxon>
        <taxon>asterids</taxon>
        <taxon>lamiids</taxon>
        <taxon>Lamiales</taxon>
        <taxon>Orobanchaceae</taxon>
        <taxon>Buchnereae</taxon>
        <taxon>Striga</taxon>
    </lineage>
</organism>
<protein>
    <recommendedName>
        <fullName evidence="2">DUF547 domain-containing protein</fullName>
    </recommendedName>
</protein>
<evidence type="ECO:0000313" key="4">
    <source>
        <dbReference type="Proteomes" id="UP000325081"/>
    </source>
</evidence>
<dbReference type="EMBL" id="BKCP01004960">
    <property type="protein sequence ID" value="GER34905.1"/>
    <property type="molecule type" value="Genomic_DNA"/>
</dbReference>